<feature type="compositionally biased region" description="Polar residues" evidence="6">
    <location>
        <begin position="487"/>
        <end position="497"/>
    </location>
</feature>
<dbReference type="PANTHER" id="PTHR10019">
    <property type="entry name" value="SNF5"/>
    <property type="match status" value="1"/>
</dbReference>
<dbReference type="STRING" id="708187.A0A1Q8RVU4"/>
<dbReference type="Proteomes" id="UP000186583">
    <property type="component" value="Unassembled WGS sequence"/>
</dbReference>
<evidence type="ECO:0000256" key="5">
    <source>
        <dbReference type="ARBA" id="ARBA00023242"/>
    </source>
</evidence>
<feature type="region of interest" description="Disordered" evidence="6">
    <location>
        <begin position="431"/>
        <end position="532"/>
    </location>
</feature>
<dbReference type="InterPro" id="IPR006939">
    <property type="entry name" value="SNF5"/>
</dbReference>
<dbReference type="Pfam" id="PF04855">
    <property type="entry name" value="SNF5"/>
    <property type="match status" value="1"/>
</dbReference>
<evidence type="ECO:0000313" key="8">
    <source>
        <dbReference type="Proteomes" id="UP000186583"/>
    </source>
</evidence>
<evidence type="ECO:0000256" key="2">
    <source>
        <dbReference type="ARBA" id="ARBA00010239"/>
    </source>
</evidence>
<keyword evidence="3" id="KW-0805">Transcription regulation</keyword>
<keyword evidence="5" id="KW-0539">Nucleus</keyword>
<sequence length="731" mass="81393">MAAQPSTSTPTAPGATASSSASASASAANDRDGTPQAPGSKSLPVRDRDSFNKLQVERYITRDWHHSVAMKDAQERFEKDMQEMRDKIDDYTTVKNQRMFFPPSKLYGEGYRGFGNGYTDIDPRMRAPFPAQVIYPSQKPRPGKRLSHPLRWKKKDLKKQAEQHEELVPIRIDVDWEKIKLRDTFTWNLHDRLIPAELFAQHLVEDIGIPLDAAHKPVLDQVIAQMRDQLNDFYPLVFSEEDALDPELPYSAYKNDEMRILIKLNVTVGPHTLVDQFEWDINNPLNSPEEFAASMARDLSLSGEFTTAIAHSIREQCQLFARSLYSVGHPFDGRPVEDPDLVAAFLPSPLPTVFRPQQQAKDYAPYLYELSDADLERNEVIFSREQRRQKRSINRRGGPQLPDLKERQRTIRTLLVSSVLPGAATNMEETSLYKRVAGAPSTRKRPGARDGEISDSDDSEDSGPDSPGVSQLTGTARTRGLRGAASAAQQRITNLGRSETPEASIVHHHETRRNVGRFGRETRDETEEPTQLIVTLKVSKDKLKRLLQNPRSRATPSGSQTPSTPAHARIPSAAAAAAASSMPPPSTPASNSQSQPALPQGQIGRQPAPPPVAGQPPPPPPPPPEWLKNCLLQLKNTYTYDNFEGIMKYSAVNPDTETIVPVPAGSQPPENVRWMFLPRIRCLDCPGKLYTPGPEMTAGNFEVHLRNKQHRQKVDAREGRDTTPTVNAAAS</sequence>
<protein>
    <submittedName>
        <fullName evidence="7">SWI/SNF chromatin-remodeling complex subunit snf5</fullName>
    </submittedName>
</protein>
<evidence type="ECO:0000256" key="3">
    <source>
        <dbReference type="ARBA" id="ARBA00023015"/>
    </source>
</evidence>
<gene>
    <name evidence="7" type="ORF">CCHL11_00527</name>
</gene>
<dbReference type="GO" id="GO:0000228">
    <property type="term" value="C:nuclear chromosome"/>
    <property type="evidence" value="ECO:0007669"/>
    <property type="project" value="InterPro"/>
</dbReference>
<evidence type="ECO:0000256" key="6">
    <source>
        <dbReference type="SAM" id="MobiDB-lite"/>
    </source>
</evidence>
<feature type="compositionally biased region" description="Polar residues" evidence="6">
    <location>
        <begin position="549"/>
        <end position="564"/>
    </location>
</feature>
<dbReference type="EMBL" id="MPGH01000088">
    <property type="protein sequence ID" value="OLN88340.1"/>
    <property type="molecule type" value="Genomic_DNA"/>
</dbReference>
<comment type="subcellular location">
    <subcellularLocation>
        <location evidence="1">Nucleus</location>
    </subcellularLocation>
</comment>
<comment type="caution">
    <text evidence="7">The sequence shown here is derived from an EMBL/GenBank/DDBJ whole genome shotgun (WGS) entry which is preliminary data.</text>
</comment>
<dbReference type="GO" id="GO:0006338">
    <property type="term" value="P:chromatin remodeling"/>
    <property type="evidence" value="ECO:0007669"/>
    <property type="project" value="InterPro"/>
</dbReference>
<reference evidence="7 8" key="1">
    <citation type="submission" date="2016-11" db="EMBL/GenBank/DDBJ databases">
        <title>Draft Genome Assembly of Colletotrichum chlorophyti a pathogen of herbaceous plants.</title>
        <authorList>
            <person name="Gan P."/>
            <person name="Narusaka M."/>
            <person name="Tsushima A."/>
            <person name="Narusaka Y."/>
            <person name="Takano Y."/>
            <person name="Shirasu K."/>
        </authorList>
    </citation>
    <scope>NUCLEOTIDE SEQUENCE [LARGE SCALE GENOMIC DNA]</scope>
    <source>
        <strain evidence="7 8">NTL11</strain>
    </source>
</reference>
<keyword evidence="4" id="KW-0804">Transcription</keyword>
<feature type="region of interest" description="Disordered" evidence="6">
    <location>
        <begin position="1"/>
        <end position="49"/>
    </location>
</feature>
<evidence type="ECO:0000256" key="4">
    <source>
        <dbReference type="ARBA" id="ARBA00023163"/>
    </source>
</evidence>
<evidence type="ECO:0000313" key="7">
    <source>
        <dbReference type="EMBL" id="OLN88340.1"/>
    </source>
</evidence>
<feature type="compositionally biased region" description="Low complexity" evidence="6">
    <location>
        <begin position="1"/>
        <end position="28"/>
    </location>
</feature>
<accession>A0A1Q8RVU4</accession>
<dbReference type="OrthoDB" id="515064at2759"/>
<feature type="compositionally biased region" description="Pro residues" evidence="6">
    <location>
        <begin position="607"/>
        <end position="625"/>
    </location>
</feature>
<feature type="region of interest" description="Disordered" evidence="6">
    <location>
        <begin position="387"/>
        <end position="406"/>
    </location>
</feature>
<feature type="compositionally biased region" description="Acidic residues" evidence="6">
    <location>
        <begin position="453"/>
        <end position="463"/>
    </location>
</feature>
<feature type="compositionally biased region" description="Low complexity" evidence="6">
    <location>
        <begin position="565"/>
        <end position="581"/>
    </location>
</feature>
<name>A0A1Q8RVU4_9PEZI</name>
<organism evidence="7 8">
    <name type="scientific">Colletotrichum chlorophyti</name>
    <dbReference type="NCBI Taxonomy" id="708187"/>
    <lineage>
        <taxon>Eukaryota</taxon>
        <taxon>Fungi</taxon>
        <taxon>Dikarya</taxon>
        <taxon>Ascomycota</taxon>
        <taxon>Pezizomycotina</taxon>
        <taxon>Sordariomycetes</taxon>
        <taxon>Hypocreomycetidae</taxon>
        <taxon>Glomerellales</taxon>
        <taxon>Glomerellaceae</taxon>
        <taxon>Colletotrichum</taxon>
    </lineage>
</organism>
<comment type="similarity">
    <text evidence="2">Belongs to the SNF5 family.</text>
</comment>
<proteinExistence type="inferred from homology"/>
<feature type="region of interest" description="Disordered" evidence="6">
    <location>
        <begin position="547"/>
        <end position="627"/>
    </location>
</feature>
<evidence type="ECO:0000256" key="1">
    <source>
        <dbReference type="ARBA" id="ARBA00004123"/>
    </source>
</evidence>
<keyword evidence="8" id="KW-1185">Reference proteome</keyword>
<dbReference type="AlphaFoldDB" id="A0A1Q8RVU4"/>